<dbReference type="EMBL" id="VFIY01000004">
    <property type="protein sequence ID" value="TPD62904.1"/>
    <property type="molecule type" value="Genomic_DNA"/>
</dbReference>
<protein>
    <submittedName>
        <fullName evidence="2">PEP-CTERM sorting domain-containing protein</fullName>
    </submittedName>
</protein>
<sequence>MGSAHAGTMITEWKLTADAAFQDETGEPLADLINNGDYISWGLEGGNYSHLVIGDQSGYDGTTPAANANGHTEVNGIMTNGAFEDAATLTHVNNVIAYNTSLTSVTIQDTISLEAVSPAGFSLGPIVFPLFIEFQETPNTEGTCVDDSISVCDDIFVLVNPENLSFSFVEDGYLYTVTLDLGDTSFLDDDACALAGAESGCQGFLTEENTFTTLYTSVAITAEEVSEPAMLGLLGLGLVFAGLRRRKA</sequence>
<name>A0A501PSG3_9PROT</name>
<keyword evidence="3" id="KW-1185">Reference proteome</keyword>
<dbReference type="NCBIfam" id="NF038125">
    <property type="entry name" value="PEP_CTERM_THxN"/>
    <property type="match status" value="1"/>
</dbReference>
<evidence type="ECO:0000259" key="1">
    <source>
        <dbReference type="Pfam" id="PF07589"/>
    </source>
</evidence>
<dbReference type="Pfam" id="PF07589">
    <property type="entry name" value="PEP-CTERM"/>
    <property type="match status" value="1"/>
</dbReference>
<accession>A0A501PSG3</accession>
<feature type="domain" description="Ice-binding protein C-terminal" evidence="1">
    <location>
        <begin position="225"/>
        <end position="246"/>
    </location>
</feature>
<evidence type="ECO:0000313" key="2">
    <source>
        <dbReference type="EMBL" id="TPD62904.1"/>
    </source>
</evidence>
<comment type="caution">
    <text evidence="2">The sequence shown here is derived from an EMBL/GenBank/DDBJ whole genome shotgun (WGS) entry which is preliminary data.</text>
</comment>
<dbReference type="Proteomes" id="UP000319148">
    <property type="component" value="Unassembled WGS sequence"/>
</dbReference>
<dbReference type="AlphaFoldDB" id="A0A501PSG3"/>
<evidence type="ECO:0000313" key="3">
    <source>
        <dbReference type="Proteomes" id="UP000319148"/>
    </source>
</evidence>
<dbReference type="InterPro" id="IPR013424">
    <property type="entry name" value="Ice-binding_C"/>
</dbReference>
<gene>
    <name evidence="2" type="ORF">FIV46_02160</name>
</gene>
<organism evidence="2 3">
    <name type="scientific">Emcibacter nanhaiensis</name>
    <dbReference type="NCBI Taxonomy" id="1505037"/>
    <lineage>
        <taxon>Bacteria</taxon>
        <taxon>Pseudomonadati</taxon>
        <taxon>Pseudomonadota</taxon>
        <taxon>Alphaproteobacteria</taxon>
        <taxon>Emcibacterales</taxon>
        <taxon>Emcibacteraceae</taxon>
        <taxon>Emcibacter</taxon>
    </lineage>
</organism>
<reference evidence="3" key="1">
    <citation type="submission" date="2019-06" db="EMBL/GenBank/DDBJ databases">
        <title>The complete genome of Emcibacter congregatus ZYLT.</title>
        <authorList>
            <person name="Zhao Z."/>
        </authorList>
    </citation>
    <scope>NUCLEOTIDE SEQUENCE [LARGE SCALE GENOMIC DNA]</scope>
    <source>
        <strain evidence="3">MCCC 1A06723</strain>
    </source>
</reference>
<dbReference type="NCBIfam" id="TIGR02595">
    <property type="entry name" value="PEP_CTERM"/>
    <property type="match status" value="1"/>
</dbReference>
<proteinExistence type="predicted"/>
<dbReference type="OrthoDB" id="8480067at2"/>